<protein>
    <submittedName>
        <fullName evidence="4">Uncharacterized protein</fullName>
    </submittedName>
</protein>
<feature type="domain" description="LiaF transmembrane" evidence="3">
    <location>
        <begin position="9"/>
        <end position="107"/>
    </location>
</feature>
<dbReference type="Pfam" id="PF09922">
    <property type="entry name" value="LiaF-like_C"/>
    <property type="match status" value="1"/>
</dbReference>
<reference evidence="4 5" key="1">
    <citation type="journal article" date="2018" name="Nat. Biotechnol.">
        <title>A standardized bacterial taxonomy based on genome phylogeny substantially revises the tree of life.</title>
        <authorList>
            <person name="Parks D.H."/>
            <person name="Chuvochina M."/>
            <person name="Waite D.W."/>
            <person name="Rinke C."/>
            <person name="Skarshewski A."/>
            <person name="Chaumeil P.A."/>
            <person name="Hugenholtz P."/>
        </authorList>
    </citation>
    <scope>NUCLEOTIDE SEQUENCE [LARGE SCALE GENOMIC DNA]</scope>
    <source>
        <strain evidence="4">UBA11728</strain>
    </source>
</reference>
<dbReference type="Pfam" id="PF22570">
    <property type="entry name" value="LiaF-TM"/>
    <property type="match status" value="1"/>
</dbReference>
<dbReference type="EMBL" id="DPVV01000244">
    <property type="protein sequence ID" value="HCL02194.1"/>
    <property type="molecule type" value="Genomic_DNA"/>
</dbReference>
<dbReference type="InterPro" id="IPR054331">
    <property type="entry name" value="LiaF_TM"/>
</dbReference>
<feature type="domain" description="Cell wall-active antibiotics response LiaF-like C-terminal" evidence="2">
    <location>
        <begin position="200"/>
        <end position="258"/>
    </location>
</feature>
<name>A0A3D2X5M3_9FIRM</name>
<dbReference type="PANTHER" id="PTHR40763:SF5">
    <property type="entry name" value="MEMBRANE PROTEIN"/>
    <property type="match status" value="1"/>
</dbReference>
<dbReference type="Proteomes" id="UP000262969">
    <property type="component" value="Unassembled WGS sequence"/>
</dbReference>
<comment type="caution">
    <text evidence="4">The sequence shown here is derived from an EMBL/GenBank/DDBJ whole genome shotgun (WGS) entry which is preliminary data.</text>
</comment>
<sequence>MKKNHSSYIWGGLLVLFGVLLAGKALNILTFDIFFDGWWTLFLIIPCFIGLFNHGGDKTAYMIGLSIGIFMLLSAQGFITWRMFGPLCFAAILVFIGLNMIIPKKHKDQDYSGQNYKTYQGSGSTDQTYDKTYTYEQNFDGTENGQQSGNNGFTQDAGASNDANSGYQNTYQGARQSGRFACTAVLSGRELRFDNEVFQGAMLSALLGGIELDLRNAIIRENVVIECKTVLGGIDIYVPSYVRVVVNCNPILGGVDNKTITPLGANEQTITIYLNATCVLGGIDVK</sequence>
<evidence type="ECO:0000313" key="5">
    <source>
        <dbReference type="Proteomes" id="UP000262969"/>
    </source>
</evidence>
<evidence type="ECO:0000313" key="4">
    <source>
        <dbReference type="EMBL" id="HCL02194.1"/>
    </source>
</evidence>
<accession>A0A3D2X5M3</accession>
<dbReference type="InterPro" id="IPR024425">
    <property type="entry name" value="LiaF-like_C"/>
</dbReference>
<dbReference type="AlphaFoldDB" id="A0A3D2X5M3"/>
<feature type="region of interest" description="Disordered" evidence="1">
    <location>
        <begin position="140"/>
        <end position="159"/>
    </location>
</feature>
<evidence type="ECO:0000256" key="1">
    <source>
        <dbReference type="SAM" id="MobiDB-lite"/>
    </source>
</evidence>
<gene>
    <name evidence="4" type="ORF">DHW61_07195</name>
</gene>
<organism evidence="4 5">
    <name type="scientific">Lachnoclostridium phytofermentans</name>
    <dbReference type="NCBI Taxonomy" id="66219"/>
    <lineage>
        <taxon>Bacteria</taxon>
        <taxon>Bacillati</taxon>
        <taxon>Bacillota</taxon>
        <taxon>Clostridia</taxon>
        <taxon>Lachnospirales</taxon>
        <taxon>Lachnospiraceae</taxon>
    </lineage>
</organism>
<proteinExistence type="predicted"/>
<dbReference type="PANTHER" id="PTHR40763">
    <property type="entry name" value="MEMBRANE PROTEIN-RELATED"/>
    <property type="match status" value="1"/>
</dbReference>
<evidence type="ECO:0000259" key="3">
    <source>
        <dbReference type="Pfam" id="PF22570"/>
    </source>
</evidence>
<evidence type="ECO:0000259" key="2">
    <source>
        <dbReference type="Pfam" id="PF09922"/>
    </source>
</evidence>